<dbReference type="SUPFAM" id="SSF53098">
    <property type="entry name" value="Ribonuclease H-like"/>
    <property type="match status" value="1"/>
</dbReference>
<dbReference type="PANTHER" id="PTHR10322">
    <property type="entry name" value="DNA POLYMERASE CATALYTIC SUBUNIT"/>
    <property type="match status" value="1"/>
</dbReference>
<dbReference type="InterPro" id="IPR023211">
    <property type="entry name" value="DNA_pol_palm_dom_sf"/>
</dbReference>
<keyword evidence="3" id="KW-0808">Transferase</keyword>
<name>A0ABU3BVN6_9BACT</name>
<evidence type="ECO:0000256" key="3">
    <source>
        <dbReference type="ARBA" id="ARBA00022679"/>
    </source>
</evidence>
<dbReference type="Pfam" id="PF00136">
    <property type="entry name" value="DNA_pol_B"/>
    <property type="match status" value="1"/>
</dbReference>
<dbReference type="InterPro" id="IPR006134">
    <property type="entry name" value="DNA-dir_DNA_pol_B_multi_dom"/>
</dbReference>
<keyword evidence="6" id="KW-0238">DNA-binding</keyword>
<dbReference type="InterPro" id="IPR036397">
    <property type="entry name" value="RNaseH_sf"/>
</dbReference>
<dbReference type="Gene3D" id="3.90.1600.10">
    <property type="entry name" value="Palm domain of DNA polymerase"/>
    <property type="match status" value="1"/>
</dbReference>
<dbReference type="InterPro" id="IPR006172">
    <property type="entry name" value="DNA-dir_DNA_pol_B"/>
</dbReference>
<evidence type="ECO:0000259" key="8">
    <source>
        <dbReference type="Pfam" id="PF00136"/>
    </source>
</evidence>
<evidence type="ECO:0000256" key="2">
    <source>
        <dbReference type="ARBA" id="ARBA00012417"/>
    </source>
</evidence>
<accession>A0ABU3BVN6</accession>
<keyword evidence="5" id="KW-0239">DNA-directed DNA polymerase</keyword>
<dbReference type="InterPro" id="IPR043502">
    <property type="entry name" value="DNA/RNA_pol_sf"/>
</dbReference>
<dbReference type="PANTHER" id="PTHR10322:SF23">
    <property type="entry name" value="DNA POLYMERASE DELTA CATALYTIC SUBUNIT"/>
    <property type="match status" value="1"/>
</dbReference>
<dbReference type="SMART" id="SM00486">
    <property type="entry name" value="POLBc"/>
    <property type="match status" value="1"/>
</dbReference>
<comment type="caution">
    <text evidence="10">The sequence shown here is derived from an EMBL/GenBank/DDBJ whole genome shotgun (WGS) entry which is preliminary data.</text>
</comment>
<gene>
    <name evidence="10" type="ORF">RM540_15785</name>
</gene>
<dbReference type="Gene3D" id="3.30.420.10">
    <property type="entry name" value="Ribonuclease H-like superfamily/Ribonuclease H"/>
    <property type="match status" value="1"/>
</dbReference>
<dbReference type="EMBL" id="JAVRHT010000062">
    <property type="protein sequence ID" value="MDT0633216.1"/>
    <property type="molecule type" value="Genomic_DNA"/>
</dbReference>
<evidence type="ECO:0000256" key="4">
    <source>
        <dbReference type="ARBA" id="ARBA00022695"/>
    </source>
</evidence>
<evidence type="ECO:0000256" key="7">
    <source>
        <dbReference type="ARBA" id="ARBA00049244"/>
    </source>
</evidence>
<dbReference type="InterPro" id="IPR050240">
    <property type="entry name" value="DNA_pol_type-B"/>
</dbReference>
<dbReference type="Proteomes" id="UP001267426">
    <property type="component" value="Unassembled WGS sequence"/>
</dbReference>
<dbReference type="Gene3D" id="1.10.132.60">
    <property type="entry name" value="DNA polymerase family B, C-terminal domain"/>
    <property type="match status" value="1"/>
</dbReference>
<evidence type="ECO:0000256" key="6">
    <source>
        <dbReference type="ARBA" id="ARBA00023125"/>
    </source>
</evidence>
<comment type="similarity">
    <text evidence="1">Belongs to the DNA polymerase type-B family.</text>
</comment>
<evidence type="ECO:0000256" key="1">
    <source>
        <dbReference type="ARBA" id="ARBA00005755"/>
    </source>
</evidence>
<dbReference type="PRINTS" id="PR00106">
    <property type="entry name" value="DNAPOLB"/>
</dbReference>
<dbReference type="InterPro" id="IPR012337">
    <property type="entry name" value="RNaseH-like_sf"/>
</dbReference>
<sequence length="779" mass="88236">MDAAPPDDDALLYGHDPAERIVALHPVGPATMRLYRRRSPTEVTTEDVRVHPFFFLSDADLLRGFPRDRFQFQELAGRGFFRYVVAFPDRGAYFDALRHVERATETAKARPDEVYLPGSPEQQYLMQTGRTLFKGMAFDDLVRLQLDIEVYSPKGFPQATVPEHRIILVALSDSTGWSRLVGTPEMTEEEVLRETLDLVKERDPDVIEGHNIQSFDFPYLFERCRRHGVPVDLGRDGSPPRSYPTSMRFAERQVEFDAVEIAGRHVIDTLHQTMAFDVFKRDLPNYTLKGAARYFGFAPEGRTYVPGDQIAHVWDTDPHRLMEYAIDDATETERLARFLSGSTFYLTQMVPMPYGQAARTGPAAKVEALFVRGYLHARHSLPRADFGSQVVGGYTDVFVTGVVGPVVYADVESLYPSIMLTYDVQPKGDALGLFPRLLRRLTGLRFETKDAMREADDAHERGELDARQSAYKIVINSFYGNMGFGYALFNDFAEADRVAATGQDLLRQIMRLARAAGARVVEVDTDGVLFVPPDSVVGEAAERQFVERLSEQMPDGIRIGFDGRFQRMLSYKKKNYALLDYDGHLKFKGSSLVSRSSERFGRAFVREAIRLLLEEDVQGLHDLYLEHRRRIEAHDWQGVESFQRTETLKTSLADYEQAVAAGERTRSAAYEVAAREAARTGRAPRVGDRVSYYLGEGGGRVFEAARPARDWSPAAPDESTAFYLDRLDQLAGRFEPFFETPAQFRLVFSEEDLFGFDPSAVRLVVRERDPEEVEDDVPF</sequence>
<evidence type="ECO:0000256" key="5">
    <source>
        <dbReference type="ARBA" id="ARBA00022932"/>
    </source>
</evidence>
<dbReference type="EC" id="2.7.7.7" evidence="2"/>
<proteinExistence type="inferred from homology"/>
<dbReference type="InterPro" id="IPR006133">
    <property type="entry name" value="DNA-dir_DNA_pol_B_exonuc"/>
</dbReference>
<keyword evidence="4" id="KW-0548">Nucleotidyltransferase</keyword>
<dbReference type="SUPFAM" id="SSF56672">
    <property type="entry name" value="DNA/RNA polymerases"/>
    <property type="match status" value="1"/>
</dbReference>
<reference evidence="10 11" key="1">
    <citation type="submission" date="2023-09" db="EMBL/GenBank/DDBJ databases">
        <authorList>
            <person name="Rey-Velasco X."/>
        </authorList>
    </citation>
    <scope>NUCLEOTIDE SEQUENCE [LARGE SCALE GENOMIC DNA]</scope>
    <source>
        <strain evidence="10 11">F394</strain>
    </source>
</reference>
<keyword evidence="11" id="KW-1185">Reference proteome</keyword>
<feature type="domain" description="DNA-directed DNA polymerase family B exonuclease" evidence="9">
    <location>
        <begin position="186"/>
        <end position="289"/>
    </location>
</feature>
<dbReference type="RefSeq" id="WP_311665893.1">
    <property type="nucleotide sequence ID" value="NZ_JAVRHT010000062.1"/>
</dbReference>
<feature type="domain" description="DNA-directed DNA polymerase family B multifunctional" evidence="8">
    <location>
        <begin position="431"/>
        <end position="694"/>
    </location>
</feature>
<evidence type="ECO:0000313" key="10">
    <source>
        <dbReference type="EMBL" id="MDT0633216.1"/>
    </source>
</evidence>
<dbReference type="InterPro" id="IPR042087">
    <property type="entry name" value="DNA_pol_B_thumb"/>
</dbReference>
<evidence type="ECO:0000259" key="9">
    <source>
        <dbReference type="Pfam" id="PF03104"/>
    </source>
</evidence>
<dbReference type="Pfam" id="PF03104">
    <property type="entry name" value="DNA_pol_B_exo1"/>
    <property type="match status" value="1"/>
</dbReference>
<organism evidence="10 11">
    <name type="scientific">Rubrivirga litoralis</name>
    <dbReference type="NCBI Taxonomy" id="3075598"/>
    <lineage>
        <taxon>Bacteria</taxon>
        <taxon>Pseudomonadati</taxon>
        <taxon>Rhodothermota</taxon>
        <taxon>Rhodothermia</taxon>
        <taxon>Rhodothermales</taxon>
        <taxon>Rubricoccaceae</taxon>
        <taxon>Rubrivirga</taxon>
    </lineage>
</organism>
<comment type="catalytic activity">
    <reaction evidence="7">
        <text>DNA(n) + a 2'-deoxyribonucleoside 5'-triphosphate = DNA(n+1) + diphosphate</text>
        <dbReference type="Rhea" id="RHEA:22508"/>
        <dbReference type="Rhea" id="RHEA-COMP:17339"/>
        <dbReference type="Rhea" id="RHEA-COMP:17340"/>
        <dbReference type="ChEBI" id="CHEBI:33019"/>
        <dbReference type="ChEBI" id="CHEBI:61560"/>
        <dbReference type="ChEBI" id="CHEBI:173112"/>
        <dbReference type="EC" id="2.7.7.7"/>
    </reaction>
</comment>
<protein>
    <recommendedName>
        <fullName evidence="2">DNA-directed DNA polymerase</fullName>
        <ecNumber evidence="2">2.7.7.7</ecNumber>
    </recommendedName>
</protein>
<evidence type="ECO:0000313" key="11">
    <source>
        <dbReference type="Proteomes" id="UP001267426"/>
    </source>
</evidence>